<evidence type="ECO:0000313" key="1">
    <source>
        <dbReference type="EMBL" id="EAQ12404.1"/>
    </source>
</evidence>
<organism evidence="1 2">
    <name type="scientific">Maritimibacter alkaliphilus HTCC2654</name>
    <dbReference type="NCBI Taxonomy" id="314271"/>
    <lineage>
        <taxon>Bacteria</taxon>
        <taxon>Pseudomonadati</taxon>
        <taxon>Pseudomonadota</taxon>
        <taxon>Alphaproteobacteria</taxon>
        <taxon>Rhodobacterales</taxon>
        <taxon>Roseobacteraceae</taxon>
        <taxon>Maritimibacter</taxon>
    </lineage>
</organism>
<dbReference type="AlphaFoldDB" id="A3VGJ9"/>
<protein>
    <submittedName>
        <fullName evidence="1">Uncharacterized protein</fullName>
    </submittedName>
</protein>
<dbReference type="Proteomes" id="UP000002931">
    <property type="component" value="Unassembled WGS sequence"/>
</dbReference>
<name>A3VGJ9_9RHOB</name>
<accession>A3VGJ9</accession>
<evidence type="ECO:0000313" key="2">
    <source>
        <dbReference type="Proteomes" id="UP000002931"/>
    </source>
</evidence>
<dbReference type="EMBL" id="AAMT01000008">
    <property type="protein sequence ID" value="EAQ12404.1"/>
    <property type="molecule type" value="Genomic_DNA"/>
</dbReference>
<dbReference type="HOGENOM" id="CLU_3422942_0_0_5"/>
<comment type="caution">
    <text evidence="1">The sequence shown here is derived from an EMBL/GenBank/DDBJ whole genome shotgun (WGS) entry which is preliminary data.</text>
</comment>
<proteinExistence type="predicted"/>
<keyword evidence="2" id="KW-1185">Reference proteome</keyword>
<reference evidence="1 2" key="1">
    <citation type="journal article" date="2010" name="J. Bacteriol.">
        <title>Genome sequences of Pelagibaca bermudensis HTCC2601T and Maritimibacter alkaliphilus HTCC2654T, the type strains of two marine Roseobacter genera.</title>
        <authorList>
            <person name="Thrash J.C."/>
            <person name="Cho J.C."/>
            <person name="Ferriera S."/>
            <person name="Johnson J."/>
            <person name="Vergin K.L."/>
            <person name="Giovannoni S.J."/>
        </authorList>
    </citation>
    <scope>NUCLEOTIDE SEQUENCE [LARGE SCALE GENOMIC DNA]</scope>
    <source>
        <strain evidence="1 2">HTCC2654</strain>
    </source>
</reference>
<sequence length="23" mass="2340">MPPFPAGRSCHRAHDDIGAGCGS</sequence>
<gene>
    <name evidence="1" type="ORF">RB2654_14000</name>
</gene>